<keyword evidence="1" id="KW-0732">Signal</keyword>
<sequence>MMGKGKASLFLAFAFAFSLVFGTVPVTGAKTVVQVNHADLGKVPYQIVDTNGDIHSYKTKADYLAAEKKFREKWSRETDGIRAQASDYATESFEHAYFGGWKYTTPVGYYTNFNNSHYNDGVSSLKTARKSSGTQVCYHRDGGEPCKTFGPGLDIVNVGDGWNDQISYIRVYR</sequence>
<dbReference type="RefSeq" id="WP_181737710.1">
    <property type="nucleotide sequence ID" value="NZ_JACEOL010000009.1"/>
</dbReference>
<dbReference type="EMBL" id="JACEOL010000009">
    <property type="protein sequence ID" value="MBA4601343.1"/>
    <property type="molecule type" value="Genomic_DNA"/>
</dbReference>
<evidence type="ECO:0000256" key="1">
    <source>
        <dbReference type="SAM" id="SignalP"/>
    </source>
</evidence>
<reference evidence="2 3" key="1">
    <citation type="submission" date="2020-07" db="EMBL/GenBank/DDBJ databases">
        <title>Thermoactinomyces phylogeny.</title>
        <authorList>
            <person name="Dunlap C."/>
        </authorList>
    </citation>
    <scope>NUCLEOTIDE SEQUENCE [LARGE SCALE GENOMIC DNA]</scope>
    <source>
        <strain evidence="2 3">AMNI-1</strain>
    </source>
</reference>
<name>A0A7W2AQB5_9BACL</name>
<proteinExistence type="predicted"/>
<evidence type="ECO:0000313" key="2">
    <source>
        <dbReference type="EMBL" id="MBA4601343.1"/>
    </source>
</evidence>
<accession>A0A7W2AQB5</accession>
<dbReference type="Proteomes" id="UP000538292">
    <property type="component" value="Unassembled WGS sequence"/>
</dbReference>
<keyword evidence="3" id="KW-1185">Reference proteome</keyword>
<protein>
    <submittedName>
        <fullName evidence="2">Uncharacterized protein</fullName>
    </submittedName>
</protein>
<evidence type="ECO:0000313" key="3">
    <source>
        <dbReference type="Proteomes" id="UP000538292"/>
    </source>
</evidence>
<gene>
    <name evidence="2" type="ORF">H2C83_03200</name>
</gene>
<dbReference type="AlphaFoldDB" id="A0A7W2AQB5"/>
<comment type="caution">
    <text evidence="2">The sequence shown here is derived from an EMBL/GenBank/DDBJ whole genome shotgun (WGS) entry which is preliminary data.</text>
</comment>
<organism evidence="2 3">
    <name type="scientific">Thermoactinomyces mirandus</name>
    <dbReference type="NCBI Taxonomy" id="2756294"/>
    <lineage>
        <taxon>Bacteria</taxon>
        <taxon>Bacillati</taxon>
        <taxon>Bacillota</taxon>
        <taxon>Bacilli</taxon>
        <taxon>Bacillales</taxon>
        <taxon>Thermoactinomycetaceae</taxon>
        <taxon>Thermoactinomyces</taxon>
    </lineage>
</organism>
<feature type="chain" id="PRO_5039106519" evidence="1">
    <location>
        <begin position="23"/>
        <end position="173"/>
    </location>
</feature>
<dbReference type="Gene3D" id="2.60.20.10">
    <property type="entry name" value="Crystallins"/>
    <property type="match status" value="1"/>
</dbReference>
<feature type="signal peptide" evidence="1">
    <location>
        <begin position="1"/>
        <end position="22"/>
    </location>
</feature>